<dbReference type="AlphaFoldDB" id="A0A5C7J412"/>
<accession>A0A5C7J412</accession>
<keyword evidence="1" id="KW-0732">Signal</keyword>
<evidence type="ECO:0000313" key="2">
    <source>
        <dbReference type="EMBL" id="TXG76129.1"/>
    </source>
</evidence>
<dbReference type="InterPro" id="IPR036366">
    <property type="entry name" value="PGBDSf"/>
</dbReference>
<comment type="caution">
    <text evidence="2">The sequence shown here is derived from an EMBL/GenBank/DDBJ whole genome shotgun (WGS) entry which is preliminary data.</text>
</comment>
<sequence length="1031" mass="103473">MSKFSMTAAATAVVIGGMIASAVSASAALNLPTQSQSYMFNTNLKLGSRGTDVMNLQKVLNGWPQTRVAESGAGSPGMETSTFGPATRAAVNKFQALHLAELGITAPTGNVFAGTRALLNQAGNGTVSTNPGTTPTTTGPVTAMLSASQPTGMIAQGQSGARLADITFTGNGTVTSVQLQRTGVSSDTTLVNVYLYDGNTRITDSASVITGGFINFNAPTGLFTVNGSRTITVRADILSGSNGQAVGVKLNSVTAGGVASTFTNVMGNTLQISSATTASVNLATLTTSAATVDAGTQAYNVWEGSATVSTRDVNLKAATFKFVGSAPVDFATNLNLYVDGVKVAGPSMINAANNNKITFDLGATPYLLKTGTHTINVRGDIVKGSNRTITFSVENVADLMLEDSSLSGVNVSATVNSVALTQSNSTYRTITVNKGSVTVNVDPAFVTNKVTGGATNVPVGQFTLRAYGEDVKVQTLNVTFATTTVTTLNNVSLYVNGGQVGTSQNFTVAAATAGGLTYTLGSSLIIPANTTVTLTVKADIVNASNAAYTSGTIATVVGGASNNAQGQNSNELVSVASSAVTGNVLTVSSGAGTFARTSGFTAVSAAPNTNGVKIGSFTIQANSAEDIRVNSIGVNPVVSGSPFVQTNISNLTVKSGNTVVGTPVGNPAAGTSTFSFSDIVVPANSTKTFDVYADFGGATSGTVTTAMDITYRGSISNTTTISAASGVAITAAAATLSASTLAASSPVAQYVVGGSTFGVATFTLKTASAGTVATVRELRFSTTGTDAIESITVGGVTAPVVSATSTVSGLSIVVGSSGTDVPVTVKYSGFQNSATGGSLQTSIASTVVTLSYVEATSGSGNVITNGTLVSSNAMKLVASKPVITVGAGNTDTLVLGAENKVGEFTVAADANGKISLSTTSLSLSAVGVTAVEFSSARVADGNTTISGSSVTGSSTMVVTFSPAYEIQAGQSKTFSVYAVVAGTAQSSITPYVTSRLTSGLTFNWKDVIGGDTAQTGSSIYNFPTSSFTTKR</sequence>
<reference evidence="2 3" key="1">
    <citation type="submission" date="2018-09" db="EMBL/GenBank/DDBJ databases">
        <title>Metagenome Assembled Genomes from an Advanced Water Purification Facility.</title>
        <authorList>
            <person name="Stamps B.W."/>
            <person name="Spear J.R."/>
        </authorList>
    </citation>
    <scope>NUCLEOTIDE SEQUENCE [LARGE SCALE GENOMIC DNA]</scope>
    <source>
        <strain evidence="2">Bin_63_2</strain>
    </source>
</reference>
<dbReference type="Proteomes" id="UP000321026">
    <property type="component" value="Unassembled WGS sequence"/>
</dbReference>
<dbReference type="SUPFAM" id="SSF47090">
    <property type="entry name" value="PGBD-like"/>
    <property type="match status" value="1"/>
</dbReference>
<dbReference type="InterPro" id="IPR036365">
    <property type="entry name" value="PGBD-like_sf"/>
</dbReference>
<evidence type="ECO:0000313" key="3">
    <source>
        <dbReference type="Proteomes" id="UP000321026"/>
    </source>
</evidence>
<feature type="chain" id="PRO_5023151395" description="Peptidoglycan-binding protein" evidence="1">
    <location>
        <begin position="28"/>
        <end position="1031"/>
    </location>
</feature>
<evidence type="ECO:0000256" key="1">
    <source>
        <dbReference type="SAM" id="SignalP"/>
    </source>
</evidence>
<feature type="signal peptide" evidence="1">
    <location>
        <begin position="1"/>
        <end position="27"/>
    </location>
</feature>
<gene>
    <name evidence="2" type="ORF">E6Q11_05280</name>
</gene>
<proteinExistence type="predicted"/>
<dbReference type="EMBL" id="SSDS01000083">
    <property type="protein sequence ID" value="TXG76129.1"/>
    <property type="molecule type" value="Genomic_DNA"/>
</dbReference>
<protein>
    <recommendedName>
        <fullName evidence="4">Peptidoglycan-binding protein</fullName>
    </recommendedName>
</protein>
<dbReference type="Gene3D" id="1.10.101.10">
    <property type="entry name" value="PGBD-like superfamily/PGBD"/>
    <property type="match status" value="1"/>
</dbReference>
<name>A0A5C7J412_9BACT</name>
<organism evidence="2 3">
    <name type="scientific">Candidatus Dojkabacteria bacterium</name>
    <dbReference type="NCBI Taxonomy" id="2099670"/>
    <lineage>
        <taxon>Bacteria</taxon>
        <taxon>Candidatus Dojkabacteria</taxon>
    </lineage>
</organism>
<evidence type="ECO:0008006" key="4">
    <source>
        <dbReference type="Google" id="ProtNLM"/>
    </source>
</evidence>